<dbReference type="InterPro" id="IPR001841">
    <property type="entry name" value="Znf_RING"/>
</dbReference>
<accession>A0A7S0G1Q5</accession>
<reference evidence="3" key="1">
    <citation type="submission" date="2021-01" db="EMBL/GenBank/DDBJ databases">
        <authorList>
            <person name="Corre E."/>
            <person name="Pelletier E."/>
            <person name="Niang G."/>
            <person name="Scheremetjew M."/>
            <person name="Finn R."/>
            <person name="Kale V."/>
            <person name="Holt S."/>
            <person name="Cochrane G."/>
            <person name="Meng A."/>
            <person name="Brown T."/>
            <person name="Cohen L."/>
        </authorList>
    </citation>
    <scope>NUCLEOTIDE SEQUENCE</scope>
    <source>
        <strain evidence="3">UTEX LB 2760</strain>
    </source>
</reference>
<dbReference type="GO" id="GO:0008270">
    <property type="term" value="F:zinc ion binding"/>
    <property type="evidence" value="ECO:0007669"/>
    <property type="project" value="UniProtKB-KW"/>
</dbReference>
<keyword evidence="1" id="KW-0862">Zinc</keyword>
<dbReference type="SMART" id="SM00184">
    <property type="entry name" value="RING"/>
    <property type="match status" value="1"/>
</dbReference>
<sequence length="103" mass="11107">MNARYDAISKLGSFVFGDSSAQSSSGQQIQNGSDSDEPLCCAICLDDFESGQTARQLACNHVYHKECIDPWLLQSSSCPICKRVIGELPPPLSNDFYGSVSAV</sequence>
<feature type="domain" description="RING-type" evidence="2">
    <location>
        <begin position="41"/>
        <end position="82"/>
    </location>
</feature>
<dbReference type="Pfam" id="PF13639">
    <property type="entry name" value="zf-RING_2"/>
    <property type="match status" value="1"/>
</dbReference>
<gene>
    <name evidence="3" type="ORF">RMAR0315_LOCUS4185</name>
</gene>
<proteinExistence type="predicted"/>
<evidence type="ECO:0000259" key="2">
    <source>
        <dbReference type="PROSITE" id="PS50089"/>
    </source>
</evidence>
<organism evidence="3">
    <name type="scientific">Rhodosorus marinus</name>
    <dbReference type="NCBI Taxonomy" id="101924"/>
    <lineage>
        <taxon>Eukaryota</taxon>
        <taxon>Rhodophyta</taxon>
        <taxon>Stylonematophyceae</taxon>
        <taxon>Stylonematales</taxon>
        <taxon>Stylonemataceae</taxon>
        <taxon>Rhodosorus</taxon>
    </lineage>
</organism>
<name>A0A7S0G1Q5_9RHOD</name>
<dbReference type="SUPFAM" id="SSF57850">
    <property type="entry name" value="RING/U-box"/>
    <property type="match status" value="1"/>
</dbReference>
<evidence type="ECO:0000256" key="1">
    <source>
        <dbReference type="PROSITE-ProRule" id="PRU00175"/>
    </source>
</evidence>
<dbReference type="AlphaFoldDB" id="A0A7S0G1Q5"/>
<dbReference type="GO" id="GO:0006511">
    <property type="term" value="P:ubiquitin-dependent protein catabolic process"/>
    <property type="evidence" value="ECO:0007669"/>
    <property type="project" value="TreeGrafter"/>
</dbReference>
<protein>
    <recommendedName>
        <fullName evidence="2">RING-type domain-containing protein</fullName>
    </recommendedName>
</protein>
<dbReference type="InterPro" id="IPR013083">
    <property type="entry name" value="Znf_RING/FYVE/PHD"/>
</dbReference>
<dbReference type="PANTHER" id="PTHR22765">
    <property type="entry name" value="RING FINGER AND PROTEASE ASSOCIATED DOMAIN-CONTAINING"/>
    <property type="match status" value="1"/>
</dbReference>
<keyword evidence="1" id="KW-0863">Zinc-finger</keyword>
<dbReference type="CDD" id="cd16454">
    <property type="entry name" value="RING-H2_PA-TM-RING"/>
    <property type="match status" value="1"/>
</dbReference>
<dbReference type="EMBL" id="HBEK01007725">
    <property type="protein sequence ID" value="CAD8394200.1"/>
    <property type="molecule type" value="Transcribed_RNA"/>
</dbReference>
<keyword evidence="1" id="KW-0479">Metal-binding</keyword>
<evidence type="ECO:0000313" key="3">
    <source>
        <dbReference type="EMBL" id="CAD8394200.1"/>
    </source>
</evidence>
<dbReference type="InterPro" id="IPR051826">
    <property type="entry name" value="E3_ubiquitin-ligase_domain"/>
</dbReference>
<dbReference type="Gene3D" id="3.30.40.10">
    <property type="entry name" value="Zinc/RING finger domain, C3HC4 (zinc finger)"/>
    <property type="match status" value="1"/>
</dbReference>
<dbReference type="PANTHER" id="PTHR22765:SF434">
    <property type="entry name" value="GB|AAD18119.1-RELATED"/>
    <property type="match status" value="1"/>
</dbReference>
<dbReference type="PROSITE" id="PS50089">
    <property type="entry name" value="ZF_RING_2"/>
    <property type="match status" value="1"/>
</dbReference>
<dbReference type="GO" id="GO:0061630">
    <property type="term" value="F:ubiquitin protein ligase activity"/>
    <property type="evidence" value="ECO:0007669"/>
    <property type="project" value="TreeGrafter"/>
</dbReference>